<evidence type="ECO:0000256" key="3">
    <source>
        <dbReference type="ARBA" id="ARBA00022927"/>
    </source>
</evidence>
<dbReference type="FunFam" id="3.40.525.10:FF:000011">
    <property type="entry name" value="SEC14 cytosolic factor"/>
    <property type="match status" value="1"/>
</dbReference>
<keyword evidence="3" id="KW-0653">Protein transport</keyword>
<dbReference type="CDD" id="cd00170">
    <property type="entry name" value="SEC14"/>
    <property type="match status" value="1"/>
</dbReference>
<dbReference type="GO" id="GO:0015031">
    <property type="term" value="P:protein transport"/>
    <property type="evidence" value="ECO:0007669"/>
    <property type="project" value="UniProtKB-KW"/>
</dbReference>
<feature type="region of interest" description="Disordered" evidence="6">
    <location>
        <begin position="530"/>
        <end position="560"/>
    </location>
</feature>
<keyword evidence="9" id="KW-1185">Reference proteome</keyword>
<evidence type="ECO:0000256" key="2">
    <source>
        <dbReference type="ARBA" id="ARBA00004395"/>
    </source>
</evidence>
<evidence type="ECO:0000259" key="7">
    <source>
        <dbReference type="PROSITE" id="PS50191"/>
    </source>
</evidence>
<dbReference type="Pfam" id="PF00650">
    <property type="entry name" value="CRAL_TRIO"/>
    <property type="match status" value="1"/>
</dbReference>
<evidence type="ECO:0000256" key="5">
    <source>
        <dbReference type="ARBA" id="ARBA00038020"/>
    </source>
</evidence>
<evidence type="ECO:0000256" key="4">
    <source>
        <dbReference type="ARBA" id="ARBA00023034"/>
    </source>
</evidence>
<sequence length="716" mass="80063">MLRRKKQWRPLDKHCWLKGYFLPGMMIIHMMLRFLKARKFDIDKTIQMWAEMLQWRKEFGADTIEEDFDFKELEEVLCYYPHGYHGVDKEGRPVYIERLGKVDPNKIMLVTTIDRYLKYHVQSFENALNKKFPACSIAAKRHIDSTTTILDVHGVGMKNLGKNARDLIMRIQKIDSDNYPETLHRMYIINGGPGFKLLWTSVKSFIDPKTTSKIHVLGNKYQSKLFEAIDSSQLPEFLGGTCTCADEGGCLRSDKGPWKDPAIMKLVLNGEAIFEKQIVTVTVDEGKMISPGKPRYMKGRDDNIFTAESGSDADDGNSPLKLDDARFARLTPVYEEGKMSSQTSYFGNEDVVPMIDKGVDRGSKGKSIGERRIHSKDNLPLNTNHKFPLRSFFGQAIAALLKSILKLLFIFRIISTGVERENISNRGAHSTNLVRDLGSASNCNSENIPEPETARNDALHSFLMRLENMERAIDHLSTNRTQIPPEKEELLFNSLMQMKNLENELEGTKKVEKGRRRAEREKARGRVIRGVGEAEPSDGERDREGAATGIGAERGGSGVQGGTVAGAAGAGGWPGRRLVRPGQVASSSAERNWGTYSFIHSVNRNKLGAKKAEDLVFVHSNLRLLSHKKDEYRKGPTKFWDIDLETPNLDVPIAQLSLLDPDLDSTLRELQSGASGSGIADSFGCTPGACGSNDPRDGSDALIEDIGEDAEPLNYY</sequence>
<dbReference type="Pfam" id="PF03765">
    <property type="entry name" value="CRAL_TRIO_N"/>
    <property type="match status" value="1"/>
</dbReference>
<dbReference type="GO" id="GO:0000139">
    <property type="term" value="C:Golgi membrane"/>
    <property type="evidence" value="ECO:0007669"/>
    <property type="project" value="UniProtKB-SubCell"/>
</dbReference>
<dbReference type="PANTHER" id="PTHR45657">
    <property type="entry name" value="CRAL-TRIO DOMAIN-CONTAINING PROTEIN YKL091C-RELATED"/>
    <property type="match status" value="1"/>
</dbReference>
<dbReference type="InterPro" id="IPR036865">
    <property type="entry name" value="CRAL-TRIO_dom_sf"/>
</dbReference>
<dbReference type="AlphaFoldDB" id="A0AA38L217"/>
<reference evidence="8 9" key="1">
    <citation type="journal article" date="2021" name="Nat. Plants">
        <title>The Taxus genome provides insights into paclitaxel biosynthesis.</title>
        <authorList>
            <person name="Xiong X."/>
            <person name="Gou J."/>
            <person name="Liao Q."/>
            <person name="Li Y."/>
            <person name="Zhou Q."/>
            <person name="Bi G."/>
            <person name="Li C."/>
            <person name="Du R."/>
            <person name="Wang X."/>
            <person name="Sun T."/>
            <person name="Guo L."/>
            <person name="Liang H."/>
            <person name="Lu P."/>
            <person name="Wu Y."/>
            <person name="Zhang Z."/>
            <person name="Ro D.K."/>
            <person name="Shang Y."/>
            <person name="Huang S."/>
            <person name="Yan J."/>
        </authorList>
    </citation>
    <scope>NUCLEOTIDE SEQUENCE [LARGE SCALE GENOMIC DNA]</scope>
    <source>
        <strain evidence="8">Ta-2019</strain>
    </source>
</reference>
<dbReference type="InterPro" id="IPR011074">
    <property type="entry name" value="CRAL/TRIO_N_dom"/>
</dbReference>
<evidence type="ECO:0000256" key="6">
    <source>
        <dbReference type="SAM" id="MobiDB-lite"/>
    </source>
</evidence>
<dbReference type="PROSITE" id="PS50191">
    <property type="entry name" value="CRAL_TRIO"/>
    <property type="match status" value="1"/>
</dbReference>
<dbReference type="Gene3D" id="1.10.8.20">
    <property type="entry name" value="N-terminal domain of phosphatidylinositol transfer protein sec14p"/>
    <property type="match status" value="1"/>
</dbReference>
<dbReference type="SUPFAM" id="SSF46938">
    <property type="entry name" value="CRAL/TRIO N-terminal domain"/>
    <property type="match status" value="1"/>
</dbReference>
<name>A0AA38L217_TAXCH</name>
<dbReference type="Gene3D" id="3.40.525.10">
    <property type="entry name" value="CRAL-TRIO lipid binding domain"/>
    <property type="match status" value="1"/>
</dbReference>
<dbReference type="EMBL" id="JAHRHJ020000006">
    <property type="protein sequence ID" value="KAH9312528.1"/>
    <property type="molecule type" value="Genomic_DNA"/>
</dbReference>
<dbReference type="GO" id="GO:0005886">
    <property type="term" value="C:plasma membrane"/>
    <property type="evidence" value="ECO:0007669"/>
    <property type="project" value="UniProtKB-SubCell"/>
</dbReference>
<dbReference type="InterPro" id="IPR051026">
    <property type="entry name" value="PI/PC_transfer"/>
</dbReference>
<comment type="similarity">
    <text evidence="5">Belongs to the SFH family.</text>
</comment>
<proteinExistence type="inferred from homology"/>
<dbReference type="SMART" id="SM01100">
    <property type="entry name" value="CRAL_TRIO_N"/>
    <property type="match status" value="1"/>
</dbReference>
<dbReference type="SUPFAM" id="SSF52087">
    <property type="entry name" value="CRAL/TRIO domain"/>
    <property type="match status" value="1"/>
</dbReference>
<comment type="caution">
    <text evidence="8">The sequence shown here is derived from an EMBL/GenBank/DDBJ whole genome shotgun (WGS) entry which is preliminary data.</text>
</comment>
<keyword evidence="4" id="KW-0333">Golgi apparatus</keyword>
<dbReference type="SMART" id="SM00516">
    <property type="entry name" value="SEC14"/>
    <property type="match status" value="1"/>
</dbReference>
<evidence type="ECO:0000256" key="1">
    <source>
        <dbReference type="ARBA" id="ARBA00004202"/>
    </source>
</evidence>
<organism evidence="8 9">
    <name type="scientific">Taxus chinensis</name>
    <name type="common">Chinese yew</name>
    <name type="synonym">Taxus wallichiana var. chinensis</name>
    <dbReference type="NCBI Taxonomy" id="29808"/>
    <lineage>
        <taxon>Eukaryota</taxon>
        <taxon>Viridiplantae</taxon>
        <taxon>Streptophyta</taxon>
        <taxon>Embryophyta</taxon>
        <taxon>Tracheophyta</taxon>
        <taxon>Spermatophyta</taxon>
        <taxon>Pinopsida</taxon>
        <taxon>Pinidae</taxon>
        <taxon>Conifers II</taxon>
        <taxon>Cupressales</taxon>
        <taxon>Taxaceae</taxon>
        <taxon>Taxus</taxon>
    </lineage>
</organism>
<dbReference type="Proteomes" id="UP000824469">
    <property type="component" value="Unassembled WGS sequence"/>
</dbReference>
<dbReference type="OMA" id="GNTHATL"/>
<gene>
    <name evidence="8" type="ORF">KI387_027563</name>
</gene>
<comment type="subcellular location">
    <subcellularLocation>
        <location evidence="1">Cell membrane</location>
        <topology evidence="1">Peripheral membrane protein</topology>
    </subcellularLocation>
    <subcellularLocation>
        <location evidence="2">Golgi apparatus membrane</location>
        <topology evidence="2">Peripheral membrane protein</topology>
    </subcellularLocation>
</comment>
<keyword evidence="3" id="KW-0813">Transport</keyword>
<evidence type="ECO:0000313" key="9">
    <source>
        <dbReference type="Proteomes" id="UP000824469"/>
    </source>
</evidence>
<dbReference type="InterPro" id="IPR036273">
    <property type="entry name" value="CRAL/TRIO_N_dom_sf"/>
</dbReference>
<accession>A0AA38L217</accession>
<protein>
    <recommendedName>
        <fullName evidence="7">CRAL-TRIO domain-containing protein</fullName>
    </recommendedName>
</protein>
<evidence type="ECO:0000313" key="8">
    <source>
        <dbReference type="EMBL" id="KAH9312528.1"/>
    </source>
</evidence>
<dbReference type="PRINTS" id="PR00180">
    <property type="entry name" value="CRETINALDHBP"/>
</dbReference>
<dbReference type="PANTHER" id="PTHR45657:SF1">
    <property type="entry name" value="CRAL-TRIO DOMAIN-CONTAINING PROTEIN YKL091C-RELATED"/>
    <property type="match status" value="1"/>
</dbReference>
<dbReference type="InterPro" id="IPR001251">
    <property type="entry name" value="CRAL-TRIO_dom"/>
</dbReference>
<feature type="domain" description="CRAL-TRIO" evidence="7">
    <location>
        <begin position="72"/>
        <end position="246"/>
    </location>
</feature>